<dbReference type="Pfam" id="PF11582">
    <property type="entry name" value="DUF3240"/>
    <property type="match status" value="1"/>
</dbReference>
<reference evidence="2" key="1">
    <citation type="journal article" date="2019" name="Int. J. Syst. Evol. Microbiol.">
        <title>The Global Catalogue of Microorganisms (GCM) 10K type strain sequencing project: providing services to taxonomists for standard genome sequencing and annotation.</title>
        <authorList>
            <consortium name="The Broad Institute Genomics Platform"/>
            <consortium name="The Broad Institute Genome Sequencing Center for Infectious Disease"/>
            <person name="Wu L."/>
            <person name="Ma J."/>
        </authorList>
    </citation>
    <scope>NUCLEOTIDE SEQUENCE [LARGE SCALE GENOMIC DNA]</scope>
    <source>
        <strain evidence="2">CGMCC 1.6774</strain>
    </source>
</reference>
<sequence length="106" mass="11443">MTPTALVLRSLVLQIPAALEETVIDVMLDNEVAARAGFVSRDVRFHGDAAIYNSVIEQIRGHTKVVEITVTLPEAAIREVLATLAAELPGRGLTWKIVPIVETGTI</sequence>
<protein>
    <submittedName>
        <fullName evidence="1">DUF3240 family protein</fullName>
    </submittedName>
</protein>
<organism evidence="1 2">
    <name type="scientific">Rhodoplanes azumiensis</name>
    <dbReference type="NCBI Taxonomy" id="1897628"/>
    <lineage>
        <taxon>Bacteria</taxon>
        <taxon>Pseudomonadati</taxon>
        <taxon>Pseudomonadota</taxon>
        <taxon>Alphaproteobacteria</taxon>
        <taxon>Hyphomicrobiales</taxon>
        <taxon>Nitrobacteraceae</taxon>
        <taxon>Rhodoplanes</taxon>
    </lineage>
</organism>
<comment type="caution">
    <text evidence="1">The sequence shown here is derived from an EMBL/GenBank/DDBJ whole genome shotgun (WGS) entry which is preliminary data.</text>
</comment>
<accession>A0ABW5AM71</accession>
<gene>
    <name evidence="1" type="ORF">ACFSOX_13595</name>
</gene>
<evidence type="ECO:0000313" key="1">
    <source>
        <dbReference type="EMBL" id="MFD2183187.1"/>
    </source>
</evidence>
<dbReference type="InterPro" id="IPR021634">
    <property type="entry name" value="DUF3240"/>
</dbReference>
<proteinExistence type="predicted"/>
<dbReference type="RefSeq" id="WP_378478354.1">
    <property type="nucleotide sequence ID" value="NZ_JBHUIW010000015.1"/>
</dbReference>
<dbReference type="Proteomes" id="UP001597314">
    <property type="component" value="Unassembled WGS sequence"/>
</dbReference>
<dbReference type="InterPro" id="IPR015867">
    <property type="entry name" value="N-reg_PII/ATP_PRibTrfase_C"/>
</dbReference>
<dbReference type="EMBL" id="JBHUIW010000015">
    <property type="protein sequence ID" value="MFD2183187.1"/>
    <property type="molecule type" value="Genomic_DNA"/>
</dbReference>
<keyword evidence="2" id="KW-1185">Reference proteome</keyword>
<dbReference type="Gene3D" id="3.30.70.120">
    <property type="match status" value="1"/>
</dbReference>
<name>A0ABW5AM71_9BRAD</name>
<evidence type="ECO:0000313" key="2">
    <source>
        <dbReference type="Proteomes" id="UP001597314"/>
    </source>
</evidence>